<protein>
    <submittedName>
        <fullName evidence="1">Uncharacterized protein</fullName>
    </submittedName>
</protein>
<keyword evidence="2" id="KW-1185">Reference proteome</keyword>
<organism evidence="1 2">
    <name type="scientific">Macrosiphum euphorbiae</name>
    <name type="common">potato aphid</name>
    <dbReference type="NCBI Taxonomy" id="13131"/>
    <lineage>
        <taxon>Eukaryota</taxon>
        <taxon>Metazoa</taxon>
        <taxon>Ecdysozoa</taxon>
        <taxon>Arthropoda</taxon>
        <taxon>Hexapoda</taxon>
        <taxon>Insecta</taxon>
        <taxon>Pterygota</taxon>
        <taxon>Neoptera</taxon>
        <taxon>Paraneoptera</taxon>
        <taxon>Hemiptera</taxon>
        <taxon>Sternorrhyncha</taxon>
        <taxon>Aphidomorpha</taxon>
        <taxon>Aphidoidea</taxon>
        <taxon>Aphididae</taxon>
        <taxon>Macrosiphini</taxon>
        <taxon>Macrosiphum</taxon>
    </lineage>
</organism>
<accession>A0AAV0XN47</accession>
<dbReference type="EMBL" id="CARXXK010000005">
    <property type="protein sequence ID" value="CAI6368841.1"/>
    <property type="molecule type" value="Genomic_DNA"/>
</dbReference>
<dbReference type="Proteomes" id="UP001160148">
    <property type="component" value="Unassembled WGS sequence"/>
</dbReference>
<evidence type="ECO:0000313" key="1">
    <source>
        <dbReference type="EMBL" id="CAI6368841.1"/>
    </source>
</evidence>
<gene>
    <name evidence="1" type="ORF">MEUPH1_LOCUS23153</name>
</gene>
<comment type="caution">
    <text evidence="1">The sequence shown here is derived from an EMBL/GenBank/DDBJ whole genome shotgun (WGS) entry which is preliminary data.</text>
</comment>
<name>A0AAV0XN47_9HEMI</name>
<dbReference type="AlphaFoldDB" id="A0AAV0XN47"/>
<evidence type="ECO:0000313" key="2">
    <source>
        <dbReference type="Proteomes" id="UP001160148"/>
    </source>
</evidence>
<sequence length="99" mass="11386">MASRNSSVRTSKLFMPQARSSRDTMVGIFFSPIPFRHHLYPRRVYSVKPQTSETEEPYDNDTWGFFSHHPYLATPQIVRLVCGGQRSSNGHRQEGTITN</sequence>
<proteinExistence type="predicted"/>
<reference evidence="1 2" key="1">
    <citation type="submission" date="2023-01" db="EMBL/GenBank/DDBJ databases">
        <authorList>
            <person name="Whitehead M."/>
        </authorList>
    </citation>
    <scope>NUCLEOTIDE SEQUENCE [LARGE SCALE GENOMIC DNA]</scope>
</reference>